<dbReference type="InterPro" id="IPR009100">
    <property type="entry name" value="AcylCoA_DH/oxidase_NM_dom_sf"/>
</dbReference>
<dbReference type="SUPFAM" id="SSF56645">
    <property type="entry name" value="Acyl-CoA dehydrogenase NM domain-like"/>
    <property type="match status" value="1"/>
</dbReference>
<dbReference type="AlphaFoldDB" id="X0Y6R8"/>
<dbReference type="Gene3D" id="1.10.540.10">
    <property type="entry name" value="Acyl-CoA dehydrogenase/oxidase, N-terminal domain"/>
    <property type="match status" value="1"/>
</dbReference>
<evidence type="ECO:0000259" key="1">
    <source>
        <dbReference type="Pfam" id="PF02771"/>
    </source>
</evidence>
<name>X0Y6R8_9ZZZZ</name>
<evidence type="ECO:0000313" key="2">
    <source>
        <dbReference type="EMBL" id="GAG32576.1"/>
    </source>
</evidence>
<gene>
    <name evidence="2" type="ORF">S01H1_70319</name>
</gene>
<protein>
    <recommendedName>
        <fullName evidence="1">Acyl-CoA dehydrogenase/oxidase N-terminal domain-containing protein</fullName>
    </recommendedName>
</protein>
<accession>X0Y6R8</accession>
<comment type="caution">
    <text evidence="2">The sequence shown here is derived from an EMBL/GenBank/DDBJ whole genome shotgun (WGS) entry which is preliminary data.</text>
</comment>
<dbReference type="InterPro" id="IPR013786">
    <property type="entry name" value="AcylCoA_DH/ox_N"/>
</dbReference>
<dbReference type="InterPro" id="IPR037069">
    <property type="entry name" value="AcylCoA_DH/ox_N_sf"/>
</dbReference>
<feature type="non-terminal residue" evidence="2">
    <location>
        <position position="73"/>
    </location>
</feature>
<dbReference type="Pfam" id="PF02771">
    <property type="entry name" value="Acyl-CoA_dh_N"/>
    <property type="match status" value="1"/>
</dbReference>
<proteinExistence type="predicted"/>
<dbReference type="EMBL" id="BARS01046753">
    <property type="protein sequence ID" value="GAG32576.1"/>
    <property type="molecule type" value="Genomic_DNA"/>
</dbReference>
<organism evidence="2">
    <name type="scientific">marine sediment metagenome</name>
    <dbReference type="NCBI Taxonomy" id="412755"/>
    <lineage>
        <taxon>unclassified sequences</taxon>
        <taxon>metagenomes</taxon>
        <taxon>ecological metagenomes</taxon>
    </lineage>
</organism>
<dbReference type="GO" id="GO:0050660">
    <property type="term" value="F:flavin adenine dinucleotide binding"/>
    <property type="evidence" value="ECO:0007669"/>
    <property type="project" value="InterPro"/>
</dbReference>
<dbReference type="GO" id="GO:0016627">
    <property type="term" value="F:oxidoreductase activity, acting on the CH-CH group of donors"/>
    <property type="evidence" value="ECO:0007669"/>
    <property type="project" value="InterPro"/>
</dbReference>
<feature type="domain" description="Acyl-CoA dehydrogenase/oxidase N-terminal" evidence="1">
    <location>
        <begin position="35"/>
        <end position="73"/>
    </location>
</feature>
<sequence>MWRLSSKYWPNCLKRDGSSPERAGPERETVDFSFNEQQELLRRSVVDFADQEVAPAAAQIDEEGQFPASLFQK</sequence>
<reference evidence="2" key="1">
    <citation type="journal article" date="2014" name="Front. Microbiol.">
        <title>High frequency of phylogenetically diverse reductive dehalogenase-homologous genes in deep subseafloor sedimentary metagenomes.</title>
        <authorList>
            <person name="Kawai M."/>
            <person name="Futagami T."/>
            <person name="Toyoda A."/>
            <person name="Takaki Y."/>
            <person name="Nishi S."/>
            <person name="Hori S."/>
            <person name="Arai W."/>
            <person name="Tsubouchi T."/>
            <person name="Morono Y."/>
            <person name="Uchiyama I."/>
            <person name="Ito T."/>
            <person name="Fujiyama A."/>
            <person name="Inagaki F."/>
            <person name="Takami H."/>
        </authorList>
    </citation>
    <scope>NUCLEOTIDE SEQUENCE</scope>
    <source>
        <strain evidence="2">Expedition CK06-06</strain>
    </source>
</reference>